<feature type="transmembrane region" description="Helical" evidence="1">
    <location>
        <begin position="178"/>
        <end position="202"/>
    </location>
</feature>
<organism evidence="2 3">
    <name type="scientific">Paramecium pentaurelia</name>
    <dbReference type="NCBI Taxonomy" id="43138"/>
    <lineage>
        <taxon>Eukaryota</taxon>
        <taxon>Sar</taxon>
        <taxon>Alveolata</taxon>
        <taxon>Ciliophora</taxon>
        <taxon>Intramacronucleata</taxon>
        <taxon>Oligohymenophorea</taxon>
        <taxon>Peniculida</taxon>
        <taxon>Parameciidae</taxon>
        <taxon>Paramecium</taxon>
    </lineage>
</organism>
<feature type="transmembrane region" description="Helical" evidence="1">
    <location>
        <begin position="70"/>
        <end position="93"/>
    </location>
</feature>
<dbReference type="OrthoDB" id="10498917at2759"/>
<dbReference type="AlphaFoldDB" id="A0A8S1V7T3"/>
<feature type="transmembrane region" description="Helical" evidence="1">
    <location>
        <begin position="214"/>
        <end position="240"/>
    </location>
</feature>
<keyword evidence="3" id="KW-1185">Reference proteome</keyword>
<reference evidence="2" key="1">
    <citation type="submission" date="2021-01" db="EMBL/GenBank/DDBJ databases">
        <authorList>
            <consortium name="Genoscope - CEA"/>
            <person name="William W."/>
        </authorList>
    </citation>
    <scope>NUCLEOTIDE SEQUENCE</scope>
</reference>
<keyword evidence="1" id="KW-0812">Transmembrane</keyword>
<evidence type="ECO:0000313" key="3">
    <source>
        <dbReference type="Proteomes" id="UP000689195"/>
    </source>
</evidence>
<keyword evidence="1" id="KW-1133">Transmembrane helix</keyword>
<gene>
    <name evidence="2" type="ORF">PPENT_87.1.T0590088</name>
</gene>
<dbReference type="Proteomes" id="UP000689195">
    <property type="component" value="Unassembled WGS sequence"/>
</dbReference>
<comment type="caution">
    <text evidence="2">The sequence shown here is derived from an EMBL/GenBank/DDBJ whole genome shotgun (WGS) entry which is preliminary data.</text>
</comment>
<protein>
    <recommendedName>
        <fullName evidence="4">Transmembrane protein</fullName>
    </recommendedName>
</protein>
<accession>A0A8S1V7T3</accession>
<proteinExistence type="predicted"/>
<feature type="transmembrane region" description="Helical" evidence="1">
    <location>
        <begin position="260"/>
        <end position="281"/>
    </location>
</feature>
<evidence type="ECO:0000256" key="1">
    <source>
        <dbReference type="SAM" id="Phobius"/>
    </source>
</evidence>
<evidence type="ECO:0008006" key="4">
    <source>
        <dbReference type="Google" id="ProtNLM"/>
    </source>
</evidence>
<sequence>MQCVIRTISGKLHKCNLNRILNNETMEQSCECNKFGDIFLTTSTNISKVIVNNTQQQELETDNFFLLEQFLVLVICTGSLTLLQFTIYIFYLIKDCRIEQKMITQQSNLSPSIHKNKTSLIYKGNSLIFKEKFKVIHQTVSLFYYSDQDIKLSYRILELLSQFNLLLSLSILECYNSINQILFICLFIIANPIVILILRIFYKIIEAIYRFRRIAAYISNFILIILLMMPNLVLLIFYILKIQIQQEQYQVAIIVLGNSFISQILIEPLTIFARIIIYRLIASSIKNMELNSVYHLMHFFVMHNSLEEIFEEFTRI</sequence>
<dbReference type="EMBL" id="CAJJDO010000059">
    <property type="protein sequence ID" value="CAD8173390.1"/>
    <property type="molecule type" value="Genomic_DNA"/>
</dbReference>
<evidence type="ECO:0000313" key="2">
    <source>
        <dbReference type="EMBL" id="CAD8173390.1"/>
    </source>
</evidence>
<keyword evidence="1" id="KW-0472">Membrane</keyword>
<name>A0A8S1V7T3_9CILI</name>